<dbReference type="Proteomes" id="UP000237983">
    <property type="component" value="Unassembled WGS sequence"/>
</dbReference>
<evidence type="ECO:0000259" key="5">
    <source>
        <dbReference type="PROSITE" id="PS51084"/>
    </source>
</evidence>
<protein>
    <submittedName>
        <fullName evidence="6">ATP adenylyltransferase</fullName>
    </submittedName>
</protein>
<dbReference type="CDD" id="cd01275">
    <property type="entry name" value="FHIT"/>
    <property type="match status" value="1"/>
</dbReference>
<organism evidence="6 7">
    <name type="scientific">Glaciihabitans tibetensis</name>
    <dbReference type="NCBI Taxonomy" id="1266600"/>
    <lineage>
        <taxon>Bacteria</taxon>
        <taxon>Bacillati</taxon>
        <taxon>Actinomycetota</taxon>
        <taxon>Actinomycetes</taxon>
        <taxon>Micrococcales</taxon>
        <taxon>Microbacteriaceae</taxon>
        <taxon>Glaciihabitans</taxon>
    </lineage>
</organism>
<dbReference type="GO" id="GO:0000166">
    <property type="term" value="F:nucleotide binding"/>
    <property type="evidence" value="ECO:0007669"/>
    <property type="project" value="UniProtKB-KW"/>
</dbReference>
<keyword evidence="6" id="KW-0808">Transferase</keyword>
<comment type="caution">
    <text evidence="6">The sequence shown here is derived from an EMBL/GenBank/DDBJ whole genome shotgun (WGS) entry which is preliminary data.</text>
</comment>
<dbReference type="InterPro" id="IPR036265">
    <property type="entry name" value="HIT-like_sf"/>
</dbReference>
<evidence type="ECO:0000313" key="6">
    <source>
        <dbReference type="EMBL" id="PRY70346.1"/>
    </source>
</evidence>
<dbReference type="Pfam" id="PF01230">
    <property type="entry name" value="HIT"/>
    <property type="match status" value="1"/>
</dbReference>
<evidence type="ECO:0000256" key="1">
    <source>
        <dbReference type="ARBA" id="ARBA00022741"/>
    </source>
</evidence>
<dbReference type="InterPro" id="IPR011146">
    <property type="entry name" value="HIT-like"/>
</dbReference>
<evidence type="ECO:0000256" key="4">
    <source>
        <dbReference type="PROSITE-ProRule" id="PRU00464"/>
    </source>
</evidence>
<keyword evidence="6" id="KW-0548">Nucleotidyltransferase</keyword>
<dbReference type="PROSITE" id="PS51084">
    <property type="entry name" value="HIT_2"/>
    <property type="match status" value="1"/>
</dbReference>
<sequence length="199" mass="21598">MEVRDIDGELYSAESSAAFAAVPDSFQRLWTPHRLVYIENGQQPGEEACPFCVAPTLDDEQALIVARGVHCYVLLNLFPYNSGHLLVCPYRHVATYDLATDEEVAEIASMTQTAMRVLTAVSNAHGFNIGMNQGKIAGAGVAEHLHQHIVPRWGQDSNFFPIIAGTKAIPRLLGDVRAEVAAAWPASGGPTTDPTEQTR</sequence>
<dbReference type="InterPro" id="IPR039383">
    <property type="entry name" value="FHIT"/>
</dbReference>
<name>A0A2T0VJF0_9MICO</name>
<evidence type="ECO:0000256" key="3">
    <source>
        <dbReference type="PIRSR" id="PIRSR639383-2"/>
    </source>
</evidence>
<dbReference type="AlphaFoldDB" id="A0A2T0VJF0"/>
<dbReference type="SUPFAM" id="SSF54197">
    <property type="entry name" value="HIT-like"/>
    <property type="match status" value="1"/>
</dbReference>
<dbReference type="InterPro" id="IPR052908">
    <property type="entry name" value="AP-4-A_phosphorylase"/>
</dbReference>
<reference evidence="6 7" key="1">
    <citation type="submission" date="2018-03" db="EMBL/GenBank/DDBJ databases">
        <title>Genomic Encyclopedia of Type Strains, Phase III (KMG-III): the genomes of soil and plant-associated and newly described type strains.</title>
        <authorList>
            <person name="Whitman W."/>
        </authorList>
    </citation>
    <scope>NUCLEOTIDE SEQUENCE [LARGE SCALE GENOMIC DNA]</scope>
    <source>
        <strain evidence="6 7">CGMCC 1.12484</strain>
    </source>
</reference>
<keyword evidence="7" id="KW-1185">Reference proteome</keyword>
<evidence type="ECO:0000313" key="7">
    <source>
        <dbReference type="Proteomes" id="UP000237983"/>
    </source>
</evidence>
<keyword evidence="1" id="KW-0547">Nucleotide-binding</keyword>
<feature type="domain" description="HIT" evidence="5">
    <location>
        <begin position="50"/>
        <end position="159"/>
    </location>
</feature>
<feature type="binding site" evidence="3">
    <location>
        <begin position="138"/>
        <end position="141"/>
    </location>
    <ligand>
        <name>substrate</name>
    </ligand>
</feature>
<dbReference type="Gene3D" id="3.30.428.10">
    <property type="entry name" value="HIT-like"/>
    <property type="match status" value="1"/>
</dbReference>
<feature type="binding site" evidence="3">
    <location>
        <position position="76"/>
    </location>
    <ligand>
        <name>substrate</name>
    </ligand>
</feature>
<evidence type="ECO:0000256" key="2">
    <source>
        <dbReference type="PIRSR" id="PIRSR639383-1"/>
    </source>
</evidence>
<dbReference type="PANTHER" id="PTHR42997:SF1">
    <property type="entry name" value="AP-4-A PHOSPHORYLASE"/>
    <property type="match status" value="1"/>
</dbReference>
<proteinExistence type="predicted"/>
<feature type="active site" description="Tele-AMP-histidine intermediate" evidence="2">
    <location>
        <position position="146"/>
    </location>
</feature>
<dbReference type="RefSeq" id="WP_106209410.1">
    <property type="nucleotide sequence ID" value="NZ_PVTL01000001.1"/>
</dbReference>
<dbReference type="OrthoDB" id="9784774at2"/>
<feature type="short sequence motif" description="Histidine triad motif" evidence="4">
    <location>
        <begin position="144"/>
        <end position="148"/>
    </location>
</feature>
<dbReference type="PANTHER" id="PTHR42997">
    <property type="entry name" value="HIT FAMILY HYDROLASE"/>
    <property type="match status" value="1"/>
</dbReference>
<dbReference type="EMBL" id="PVTL01000001">
    <property type="protein sequence ID" value="PRY70346.1"/>
    <property type="molecule type" value="Genomic_DNA"/>
</dbReference>
<dbReference type="GO" id="GO:0016779">
    <property type="term" value="F:nucleotidyltransferase activity"/>
    <property type="evidence" value="ECO:0007669"/>
    <property type="project" value="UniProtKB-KW"/>
</dbReference>
<feature type="binding site" evidence="3">
    <location>
        <position position="148"/>
    </location>
    <ligand>
        <name>substrate</name>
    </ligand>
</feature>
<gene>
    <name evidence="6" type="ORF">B0I08_101480</name>
</gene>
<accession>A0A2T0VJF0</accession>